<organism evidence="1 2">
    <name type="scientific">Paenibacillus sedimenti</name>
    <dbReference type="NCBI Taxonomy" id="2770274"/>
    <lineage>
        <taxon>Bacteria</taxon>
        <taxon>Bacillati</taxon>
        <taxon>Bacillota</taxon>
        <taxon>Bacilli</taxon>
        <taxon>Bacillales</taxon>
        <taxon>Paenibacillaceae</taxon>
        <taxon>Paenibacillus</taxon>
    </lineage>
</organism>
<dbReference type="AlphaFoldDB" id="A0A926QGX4"/>
<name>A0A926QGX4_9BACL</name>
<keyword evidence="2" id="KW-1185">Reference proteome</keyword>
<evidence type="ECO:0000313" key="1">
    <source>
        <dbReference type="EMBL" id="MBD0378895.1"/>
    </source>
</evidence>
<reference evidence="1" key="1">
    <citation type="submission" date="2020-09" db="EMBL/GenBank/DDBJ databases">
        <title>Draft Genome Sequence of Paenibacillus sp. WST5.</title>
        <authorList>
            <person name="Bao Z."/>
        </authorList>
    </citation>
    <scope>NUCLEOTIDE SEQUENCE</scope>
    <source>
        <strain evidence="1">WST5</strain>
    </source>
</reference>
<dbReference type="EMBL" id="JACVVD010000001">
    <property type="protein sequence ID" value="MBD0378895.1"/>
    <property type="molecule type" value="Genomic_DNA"/>
</dbReference>
<dbReference type="RefSeq" id="WP_188172701.1">
    <property type="nucleotide sequence ID" value="NZ_JACVVD010000001.1"/>
</dbReference>
<protein>
    <submittedName>
        <fullName evidence="1">Uncharacterized protein</fullName>
    </submittedName>
</protein>
<accession>A0A926QGX4</accession>
<sequence length="165" mass="19155">MGTRLLSEHLIKNHFPKIRYVRVHTHGKYAATIYAWNEDLHLLDNEIRSLKQFASEYLQPYVCFKVKSYNMIQDDHVPQVVERELPEVIIKAAMNRGLNQYGITAVINKLFSYGRLAFNSYDSAVGTIHFDFHSIMAVDESDQKLIIHYLQEIIPVGSKCDVNFH</sequence>
<gene>
    <name evidence="1" type="ORF">ICC18_02010</name>
</gene>
<dbReference type="Proteomes" id="UP000650466">
    <property type="component" value="Unassembled WGS sequence"/>
</dbReference>
<proteinExistence type="predicted"/>
<evidence type="ECO:0000313" key="2">
    <source>
        <dbReference type="Proteomes" id="UP000650466"/>
    </source>
</evidence>
<comment type="caution">
    <text evidence="1">The sequence shown here is derived from an EMBL/GenBank/DDBJ whole genome shotgun (WGS) entry which is preliminary data.</text>
</comment>